<dbReference type="EMBL" id="SWKV01000004">
    <property type="protein sequence ID" value="KAF3046348.1"/>
    <property type="molecule type" value="Genomic_DNA"/>
</dbReference>
<evidence type="ECO:0000313" key="2">
    <source>
        <dbReference type="EMBL" id="KAF3046348.1"/>
    </source>
</evidence>
<protein>
    <submittedName>
        <fullName evidence="2">Uncharacterized protein</fullName>
    </submittedName>
</protein>
<keyword evidence="3" id="KW-1185">Reference proteome</keyword>
<reference evidence="2" key="1">
    <citation type="submission" date="2019-04" db="EMBL/GenBank/DDBJ databases">
        <title>Sequencing of skin fungus with MAO and IRED activity.</title>
        <authorList>
            <person name="Marsaioli A.J."/>
            <person name="Bonatto J.M.C."/>
            <person name="Reis Junior O."/>
        </authorList>
    </citation>
    <scope>NUCLEOTIDE SEQUENCE</scope>
    <source>
        <strain evidence="2">28M1</strain>
    </source>
</reference>
<evidence type="ECO:0000256" key="1">
    <source>
        <dbReference type="SAM" id="MobiDB-lite"/>
    </source>
</evidence>
<comment type="caution">
    <text evidence="2">The sequence shown here is derived from an EMBL/GenBank/DDBJ whole genome shotgun (WGS) entry which is preliminary data.</text>
</comment>
<gene>
    <name evidence="2" type="ORF">E8E12_003582</name>
</gene>
<dbReference type="OrthoDB" id="10461291at2759"/>
<feature type="region of interest" description="Disordered" evidence="1">
    <location>
        <begin position="263"/>
        <end position="290"/>
    </location>
</feature>
<dbReference type="Proteomes" id="UP000758155">
    <property type="component" value="Unassembled WGS sequence"/>
</dbReference>
<evidence type="ECO:0000313" key="3">
    <source>
        <dbReference type="Proteomes" id="UP000758155"/>
    </source>
</evidence>
<accession>A0A9P4WZE1</accession>
<name>A0A9P4WZE1_9PLEO</name>
<proteinExistence type="predicted"/>
<feature type="compositionally biased region" description="Basic and acidic residues" evidence="1">
    <location>
        <begin position="266"/>
        <end position="290"/>
    </location>
</feature>
<organism evidence="2 3">
    <name type="scientific">Didymella heteroderae</name>
    <dbReference type="NCBI Taxonomy" id="1769908"/>
    <lineage>
        <taxon>Eukaryota</taxon>
        <taxon>Fungi</taxon>
        <taxon>Dikarya</taxon>
        <taxon>Ascomycota</taxon>
        <taxon>Pezizomycotina</taxon>
        <taxon>Dothideomycetes</taxon>
        <taxon>Pleosporomycetidae</taxon>
        <taxon>Pleosporales</taxon>
        <taxon>Pleosporineae</taxon>
        <taxon>Didymellaceae</taxon>
        <taxon>Didymella</taxon>
    </lineage>
</organism>
<dbReference type="AlphaFoldDB" id="A0A9P4WZE1"/>
<sequence>MMQKHDWTTPETIDLPVFLSSFHLYPNLVREIVDYQRVFGRLREFRNHTAHGSGGMTTGDISLALDDVVAAARFFRSAELAAKVKRYRVLLKEFTTRQNEDMKRAYKLIRPFKAKLEARLETIKTALKDVESAPDNATRQSVASEAAMIEEVWTRTERSLVQLNARSIARLVGEAQIRRVAKNLGSDANAVLSSIQKEQAASSDNASSDTGTEEILSSLSEKLSQFEAQDSGVLIAKAKIIESNSAIGFQRLTPELLDSLPSCRRAPSDRSAHHQKEQLRQLADMVRKKG</sequence>